<organism evidence="1 2">
    <name type="scientific">Petrolisthes manimaculis</name>
    <dbReference type="NCBI Taxonomy" id="1843537"/>
    <lineage>
        <taxon>Eukaryota</taxon>
        <taxon>Metazoa</taxon>
        <taxon>Ecdysozoa</taxon>
        <taxon>Arthropoda</taxon>
        <taxon>Crustacea</taxon>
        <taxon>Multicrustacea</taxon>
        <taxon>Malacostraca</taxon>
        <taxon>Eumalacostraca</taxon>
        <taxon>Eucarida</taxon>
        <taxon>Decapoda</taxon>
        <taxon>Pleocyemata</taxon>
        <taxon>Anomura</taxon>
        <taxon>Galatheoidea</taxon>
        <taxon>Porcellanidae</taxon>
        <taxon>Petrolisthes</taxon>
    </lineage>
</organism>
<accession>A0AAE1U5I8</accession>
<dbReference type="EMBL" id="JAWZYT010001602">
    <property type="protein sequence ID" value="KAK4310742.1"/>
    <property type="molecule type" value="Genomic_DNA"/>
</dbReference>
<evidence type="ECO:0000313" key="2">
    <source>
        <dbReference type="Proteomes" id="UP001292094"/>
    </source>
</evidence>
<gene>
    <name evidence="1" type="ORF">Pmani_017728</name>
</gene>
<dbReference type="Proteomes" id="UP001292094">
    <property type="component" value="Unassembled WGS sequence"/>
</dbReference>
<name>A0AAE1U5I8_9EUCA</name>
<reference evidence="1" key="1">
    <citation type="submission" date="2023-11" db="EMBL/GenBank/DDBJ databases">
        <title>Genome assemblies of two species of porcelain crab, Petrolisthes cinctipes and Petrolisthes manimaculis (Anomura: Porcellanidae).</title>
        <authorList>
            <person name="Angst P."/>
        </authorList>
    </citation>
    <scope>NUCLEOTIDE SEQUENCE</scope>
    <source>
        <strain evidence="1">PB745_02</strain>
        <tissue evidence="1">Gill</tissue>
    </source>
</reference>
<comment type="caution">
    <text evidence="1">The sequence shown here is derived from an EMBL/GenBank/DDBJ whole genome shotgun (WGS) entry which is preliminary data.</text>
</comment>
<protein>
    <submittedName>
        <fullName evidence="1">Uncharacterized protein</fullName>
    </submittedName>
</protein>
<dbReference type="AlphaFoldDB" id="A0AAE1U5I8"/>
<keyword evidence="2" id="KW-1185">Reference proteome</keyword>
<evidence type="ECO:0000313" key="1">
    <source>
        <dbReference type="EMBL" id="KAK4310742.1"/>
    </source>
</evidence>
<proteinExistence type="predicted"/>
<sequence>MDLDNQDTGIDELIEKVNIAVTKSANDILGKQRPTKKPWVTEKILKLCDKRRELKQKKNTAKAQPEGARLYREANQQVRAGRKKVKKGASRQEFEILCNLDRIFNVTNMVGFNNNMEII</sequence>